<keyword evidence="5" id="KW-0539">Nucleus</keyword>
<evidence type="ECO:0000256" key="5">
    <source>
        <dbReference type="ARBA" id="ARBA00023242"/>
    </source>
</evidence>
<name>R0G1F3_9BRAS</name>
<gene>
    <name evidence="6" type="ORF">CARUB_v10025305mg</name>
</gene>
<organism evidence="6 7">
    <name type="scientific">Capsella rubella</name>
    <dbReference type="NCBI Taxonomy" id="81985"/>
    <lineage>
        <taxon>Eukaryota</taxon>
        <taxon>Viridiplantae</taxon>
        <taxon>Streptophyta</taxon>
        <taxon>Embryophyta</taxon>
        <taxon>Tracheophyta</taxon>
        <taxon>Spermatophyta</taxon>
        <taxon>Magnoliopsida</taxon>
        <taxon>eudicotyledons</taxon>
        <taxon>Gunneridae</taxon>
        <taxon>Pentapetalae</taxon>
        <taxon>rosids</taxon>
        <taxon>malvids</taxon>
        <taxon>Brassicales</taxon>
        <taxon>Brassicaceae</taxon>
        <taxon>Camelineae</taxon>
        <taxon>Capsella</taxon>
    </lineage>
</organism>
<dbReference type="GO" id="GO:0005634">
    <property type="term" value="C:nucleus"/>
    <property type="evidence" value="ECO:0007669"/>
    <property type="project" value="UniProtKB-SubCell"/>
</dbReference>
<dbReference type="InterPro" id="IPR051442">
    <property type="entry name" value="B3_domain"/>
</dbReference>
<evidence type="ECO:0000256" key="4">
    <source>
        <dbReference type="ARBA" id="ARBA00023163"/>
    </source>
</evidence>
<proteinExistence type="predicted"/>
<evidence type="ECO:0000256" key="1">
    <source>
        <dbReference type="ARBA" id="ARBA00004123"/>
    </source>
</evidence>
<dbReference type="Gene3D" id="2.40.330.10">
    <property type="entry name" value="DNA-binding pseudobarrel domain"/>
    <property type="match status" value="1"/>
</dbReference>
<dbReference type="EMBL" id="KB870808">
    <property type="protein sequence ID" value="EOA29051.1"/>
    <property type="molecule type" value="Genomic_DNA"/>
</dbReference>
<keyword evidence="2" id="KW-0805">Transcription regulation</keyword>
<dbReference type="GO" id="GO:0003677">
    <property type="term" value="F:DNA binding"/>
    <property type="evidence" value="ECO:0007669"/>
    <property type="project" value="UniProtKB-KW"/>
</dbReference>
<comment type="subcellular location">
    <subcellularLocation>
        <location evidence="1">Nucleus</location>
    </subcellularLocation>
</comment>
<evidence type="ECO:0000256" key="3">
    <source>
        <dbReference type="ARBA" id="ARBA00023125"/>
    </source>
</evidence>
<dbReference type="PANTHER" id="PTHR34269:SF2">
    <property type="entry name" value="BNAC03G29690D PROTEIN"/>
    <property type="match status" value="1"/>
</dbReference>
<evidence type="ECO:0000256" key="2">
    <source>
        <dbReference type="ARBA" id="ARBA00023015"/>
    </source>
</evidence>
<keyword evidence="3" id="KW-0238">DNA-binding</keyword>
<evidence type="ECO:0000313" key="6">
    <source>
        <dbReference type="EMBL" id="EOA29051.1"/>
    </source>
</evidence>
<keyword evidence="7" id="KW-1185">Reference proteome</keyword>
<keyword evidence="4" id="KW-0804">Transcription</keyword>
<dbReference type="Proteomes" id="UP000029121">
    <property type="component" value="Unassembled WGS sequence"/>
</dbReference>
<evidence type="ECO:0008006" key="8">
    <source>
        <dbReference type="Google" id="ProtNLM"/>
    </source>
</evidence>
<dbReference type="PANTHER" id="PTHR34269">
    <property type="entry name" value="TRANSCRIPTION FACTOR B3-DOMAIN FAMILY-RELATED"/>
    <property type="match status" value="1"/>
</dbReference>
<protein>
    <recommendedName>
        <fullName evidence="8">TF-B3 domain-containing protein</fullName>
    </recommendedName>
</protein>
<evidence type="ECO:0000313" key="7">
    <source>
        <dbReference type="Proteomes" id="UP000029121"/>
    </source>
</evidence>
<reference evidence="7" key="1">
    <citation type="journal article" date="2013" name="Nat. Genet.">
        <title>The Capsella rubella genome and the genomic consequences of rapid mating system evolution.</title>
        <authorList>
            <person name="Slotte T."/>
            <person name="Hazzouri K.M."/>
            <person name="Agren J.A."/>
            <person name="Koenig D."/>
            <person name="Maumus F."/>
            <person name="Guo Y.L."/>
            <person name="Steige K."/>
            <person name="Platts A.E."/>
            <person name="Escobar J.S."/>
            <person name="Newman L.K."/>
            <person name="Wang W."/>
            <person name="Mandakova T."/>
            <person name="Vello E."/>
            <person name="Smith L.M."/>
            <person name="Henz S.R."/>
            <person name="Steffen J."/>
            <person name="Takuno S."/>
            <person name="Brandvain Y."/>
            <person name="Coop G."/>
            <person name="Andolfatto P."/>
            <person name="Hu T.T."/>
            <person name="Blanchette M."/>
            <person name="Clark R.M."/>
            <person name="Quesneville H."/>
            <person name="Nordborg M."/>
            <person name="Gaut B.S."/>
            <person name="Lysak M.A."/>
            <person name="Jenkins J."/>
            <person name="Grimwood J."/>
            <person name="Chapman J."/>
            <person name="Prochnik S."/>
            <person name="Shu S."/>
            <person name="Rokhsar D."/>
            <person name="Schmutz J."/>
            <person name="Weigel D."/>
            <person name="Wright S.I."/>
        </authorList>
    </citation>
    <scope>NUCLEOTIDE SEQUENCE [LARGE SCALE GENOMIC DNA]</scope>
    <source>
        <strain evidence="7">cv. Monte Gargano</strain>
    </source>
</reference>
<accession>R0G1F3</accession>
<sequence>MATTEACRDKPYDPNHPFNIFITLTPSDTETDTVLVDVYDYDSKVAITLTMKKETDGNFKLYGWNNILEGRKFKTGDRIGFWWDTQFARLNFTLLLVA</sequence>
<dbReference type="InterPro" id="IPR015300">
    <property type="entry name" value="DNA-bd_pseudobarrel_sf"/>
</dbReference>
<dbReference type="AlphaFoldDB" id="R0G1F3"/>